<dbReference type="Proteomes" id="UP000679126">
    <property type="component" value="Unassembled WGS sequence"/>
</dbReference>
<sequence length="66" mass="7565">MIHSQIKELVRGLYGVKIAERYNKAVLVTTSTFTKGAIDFVKPLKLELDLKDFNNVAEWCKTYGMK</sequence>
<reference evidence="3" key="1">
    <citation type="submission" date="2021-03" db="EMBL/GenBank/DDBJ databases">
        <title>Assistant Professor.</title>
        <authorList>
            <person name="Huq M.A."/>
        </authorList>
    </citation>
    <scope>NUCLEOTIDE SEQUENCE [LARGE SCALE GENOMIC DNA]</scope>
    <source>
        <strain evidence="3">MAH-28</strain>
    </source>
</reference>
<dbReference type="InterPro" id="IPR007560">
    <property type="entry name" value="Restrct_endonuc_IV_Mrr"/>
</dbReference>
<protein>
    <submittedName>
        <fullName evidence="2">Restriction endonuclease</fullName>
        <ecNumber evidence="2">3.1.21.-</ecNumber>
    </submittedName>
</protein>
<feature type="domain" description="Restriction endonuclease type IV Mrr" evidence="1">
    <location>
        <begin position="8"/>
        <end position="60"/>
    </location>
</feature>
<dbReference type="EC" id="3.1.21.-" evidence="2"/>
<keyword evidence="2" id="KW-0255">Endonuclease</keyword>
<dbReference type="Gene3D" id="3.40.1350.10">
    <property type="match status" value="1"/>
</dbReference>
<organism evidence="2 3">
    <name type="scientific">Chitinophaga chungangae</name>
    <dbReference type="NCBI Taxonomy" id="2821488"/>
    <lineage>
        <taxon>Bacteria</taxon>
        <taxon>Pseudomonadati</taxon>
        <taxon>Bacteroidota</taxon>
        <taxon>Chitinophagia</taxon>
        <taxon>Chitinophagales</taxon>
        <taxon>Chitinophagaceae</taxon>
        <taxon>Chitinophaga</taxon>
    </lineage>
</organism>
<evidence type="ECO:0000313" key="3">
    <source>
        <dbReference type="Proteomes" id="UP000679126"/>
    </source>
</evidence>
<dbReference type="GO" id="GO:0004519">
    <property type="term" value="F:endonuclease activity"/>
    <property type="evidence" value="ECO:0007669"/>
    <property type="project" value="UniProtKB-KW"/>
</dbReference>
<accession>A0ABS3YJF7</accession>
<dbReference type="RefSeq" id="WP_209147589.1">
    <property type="nucleotide sequence ID" value="NZ_JAGHKP010000003.1"/>
</dbReference>
<comment type="caution">
    <text evidence="2">The sequence shown here is derived from an EMBL/GenBank/DDBJ whole genome shotgun (WGS) entry which is preliminary data.</text>
</comment>
<dbReference type="GO" id="GO:0016787">
    <property type="term" value="F:hydrolase activity"/>
    <property type="evidence" value="ECO:0007669"/>
    <property type="project" value="UniProtKB-KW"/>
</dbReference>
<dbReference type="EMBL" id="JAGHKP010000003">
    <property type="protein sequence ID" value="MBO9154433.1"/>
    <property type="molecule type" value="Genomic_DNA"/>
</dbReference>
<proteinExistence type="predicted"/>
<keyword evidence="2" id="KW-0540">Nuclease</keyword>
<dbReference type="Pfam" id="PF04471">
    <property type="entry name" value="Mrr_cat"/>
    <property type="match status" value="1"/>
</dbReference>
<dbReference type="InterPro" id="IPR011856">
    <property type="entry name" value="tRNA_endonuc-like_dom_sf"/>
</dbReference>
<name>A0ABS3YJF7_9BACT</name>
<gene>
    <name evidence="2" type="ORF">J7I43_19565</name>
</gene>
<evidence type="ECO:0000313" key="2">
    <source>
        <dbReference type="EMBL" id="MBO9154433.1"/>
    </source>
</evidence>
<keyword evidence="2" id="KW-0378">Hydrolase</keyword>
<evidence type="ECO:0000259" key="1">
    <source>
        <dbReference type="Pfam" id="PF04471"/>
    </source>
</evidence>
<keyword evidence="3" id="KW-1185">Reference proteome</keyword>